<keyword evidence="6" id="KW-0809">Transit peptide</keyword>
<gene>
    <name evidence="16" type="ORF">WMSIL1_LOCUS1533</name>
</gene>
<dbReference type="CDD" id="cd08290">
    <property type="entry name" value="ETR"/>
    <property type="match status" value="1"/>
</dbReference>
<sequence length="362" mass="40052">MLALRNFLRFSRTNLLTRGVSSWQLTFDKHGEPLDVLYEREVDLKSPVDKEVLVNFRASPINPSDINAVQGIYPIKPTLPGVGGNEGAGYVLECGPGVSKLKPGDLIIPAKSAIGTWRNTALLNESDLIPLNPKLNVEQASVINVNPSTAYLMLNNYVDLKPGDCVIQNGATSTSGLYLMQICKLMGVKSINIFRARDTPEKTEATRQALLDYGADLAVTEEELKERGDLSGFGPIRIGYDCLGGKPALTIMNHLEPSGTFVNYGGMSRQPIPVPVKHLIFKDLHIRGFWLSGRANKSENMENRLKMLNQITEWMIEGKIKLAPSELIPHTEWKSAMSRSVFKNETPKYLPCKCILSFPVAQ</sequence>
<keyword evidence="4" id="KW-0276">Fatty acid metabolism</keyword>
<comment type="similarity">
    <text evidence="2">Belongs to the zinc-containing alcohol dehydrogenase family. Quinone oxidoreductase subfamily.</text>
</comment>
<evidence type="ECO:0000256" key="11">
    <source>
        <dbReference type="ARBA" id="ARBA00038963"/>
    </source>
</evidence>
<evidence type="ECO:0000256" key="7">
    <source>
        <dbReference type="ARBA" id="ARBA00023002"/>
    </source>
</evidence>
<evidence type="ECO:0000256" key="1">
    <source>
        <dbReference type="ARBA" id="ARBA00004173"/>
    </source>
</evidence>
<dbReference type="PANTHER" id="PTHR43981">
    <property type="entry name" value="ENOYL-[ACYL-CARRIER-PROTEIN] REDUCTASE, MITOCHONDRIAL"/>
    <property type="match status" value="1"/>
</dbReference>
<dbReference type="GO" id="GO:0005739">
    <property type="term" value="C:mitochondrion"/>
    <property type="evidence" value="ECO:0007669"/>
    <property type="project" value="UniProtKB-SubCell"/>
</dbReference>
<dbReference type="Proteomes" id="UP000321570">
    <property type="component" value="Unassembled WGS sequence"/>
</dbReference>
<evidence type="ECO:0000256" key="9">
    <source>
        <dbReference type="ARBA" id="ARBA00023128"/>
    </source>
</evidence>
<evidence type="ECO:0000313" key="17">
    <source>
        <dbReference type="Proteomes" id="UP000321570"/>
    </source>
</evidence>
<dbReference type="PANTHER" id="PTHR43981:SF2">
    <property type="entry name" value="ENOYL-[ACYL-CARRIER-PROTEIN] REDUCTASE, MITOCHONDRIAL"/>
    <property type="match status" value="1"/>
</dbReference>
<keyword evidence="7" id="KW-0560">Oxidoreductase</keyword>
<keyword evidence="10" id="KW-0275">Fatty acid biosynthesis</keyword>
<dbReference type="InterPro" id="IPR051034">
    <property type="entry name" value="Mito_Enoyl-ACP_Reductase"/>
</dbReference>
<dbReference type="SUPFAM" id="SSF50129">
    <property type="entry name" value="GroES-like"/>
    <property type="match status" value="1"/>
</dbReference>
<keyword evidence="3" id="KW-0444">Lipid biosynthesis</keyword>
<dbReference type="GO" id="GO:0006633">
    <property type="term" value="P:fatty acid biosynthetic process"/>
    <property type="evidence" value="ECO:0007669"/>
    <property type="project" value="UniProtKB-KW"/>
</dbReference>
<dbReference type="InterPro" id="IPR013149">
    <property type="entry name" value="ADH-like_C"/>
</dbReference>
<dbReference type="GO" id="GO:0141148">
    <property type="term" value="F:enoyl-[acyl-carrier-protein] reductase (NADPH) activity"/>
    <property type="evidence" value="ECO:0007669"/>
    <property type="project" value="UniProtKB-EC"/>
</dbReference>
<dbReference type="InterPro" id="IPR013154">
    <property type="entry name" value="ADH-like_N"/>
</dbReference>
<comment type="subcellular location">
    <subcellularLocation>
        <location evidence="1">Mitochondrion</location>
    </subcellularLocation>
</comment>
<evidence type="ECO:0000256" key="4">
    <source>
        <dbReference type="ARBA" id="ARBA00022832"/>
    </source>
</evidence>
<evidence type="ECO:0000313" key="16">
    <source>
        <dbReference type="EMBL" id="VUZ40336.1"/>
    </source>
</evidence>
<organism evidence="16 17">
    <name type="scientific">Hymenolepis diminuta</name>
    <name type="common">Rat tapeworm</name>
    <dbReference type="NCBI Taxonomy" id="6216"/>
    <lineage>
        <taxon>Eukaryota</taxon>
        <taxon>Metazoa</taxon>
        <taxon>Spiralia</taxon>
        <taxon>Lophotrochozoa</taxon>
        <taxon>Platyhelminthes</taxon>
        <taxon>Cestoda</taxon>
        <taxon>Eucestoda</taxon>
        <taxon>Cyclophyllidea</taxon>
        <taxon>Hymenolepididae</taxon>
        <taxon>Hymenolepis</taxon>
    </lineage>
</organism>
<keyword evidence="17" id="KW-1185">Reference proteome</keyword>
<proteinExistence type="inferred from homology"/>
<dbReference type="Pfam" id="PF08240">
    <property type="entry name" value="ADH_N"/>
    <property type="match status" value="1"/>
</dbReference>
<dbReference type="AlphaFoldDB" id="A0A564XZM8"/>
<feature type="domain" description="Enoyl reductase (ER)" evidence="15">
    <location>
        <begin position="32"/>
        <end position="342"/>
    </location>
</feature>
<dbReference type="SUPFAM" id="SSF51735">
    <property type="entry name" value="NAD(P)-binding Rossmann-fold domains"/>
    <property type="match status" value="1"/>
</dbReference>
<evidence type="ECO:0000256" key="3">
    <source>
        <dbReference type="ARBA" id="ARBA00022516"/>
    </source>
</evidence>
<keyword evidence="8" id="KW-0443">Lipid metabolism</keyword>
<evidence type="ECO:0000256" key="6">
    <source>
        <dbReference type="ARBA" id="ARBA00022946"/>
    </source>
</evidence>
<name>A0A564XZM8_HYMDI</name>
<dbReference type="Gene3D" id="3.90.180.10">
    <property type="entry name" value="Medium-chain alcohol dehydrogenases, catalytic domain"/>
    <property type="match status" value="1"/>
</dbReference>
<protein>
    <recommendedName>
        <fullName evidence="12">Enoyl-[acyl-carrier-protein] reductase, mitochondrial</fullName>
        <ecNumber evidence="11">1.3.1.104</ecNumber>
    </recommendedName>
    <alternativeName>
        <fullName evidence="13">2-enoyl thioester reductase</fullName>
    </alternativeName>
</protein>
<evidence type="ECO:0000256" key="13">
    <source>
        <dbReference type="ARBA" id="ARBA00042123"/>
    </source>
</evidence>
<keyword evidence="5" id="KW-0521">NADP</keyword>
<dbReference type="InterPro" id="IPR011032">
    <property type="entry name" value="GroES-like_sf"/>
</dbReference>
<accession>A0A564XZM8</accession>
<dbReference type="EMBL" id="CABIJS010000033">
    <property type="protein sequence ID" value="VUZ40336.1"/>
    <property type="molecule type" value="Genomic_DNA"/>
</dbReference>
<reference evidence="16 17" key="1">
    <citation type="submission" date="2019-07" db="EMBL/GenBank/DDBJ databases">
        <authorList>
            <person name="Jastrzebski P J."/>
            <person name="Paukszto L."/>
            <person name="Jastrzebski P J."/>
        </authorList>
    </citation>
    <scope>NUCLEOTIDE SEQUENCE [LARGE SCALE GENOMIC DNA]</scope>
    <source>
        <strain evidence="16 17">WMS-il1</strain>
    </source>
</reference>
<evidence type="ECO:0000256" key="8">
    <source>
        <dbReference type="ARBA" id="ARBA00023098"/>
    </source>
</evidence>
<evidence type="ECO:0000256" key="14">
    <source>
        <dbReference type="ARBA" id="ARBA00048843"/>
    </source>
</evidence>
<evidence type="ECO:0000256" key="10">
    <source>
        <dbReference type="ARBA" id="ARBA00023160"/>
    </source>
</evidence>
<dbReference type="InterPro" id="IPR036291">
    <property type="entry name" value="NAD(P)-bd_dom_sf"/>
</dbReference>
<dbReference type="Pfam" id="PF00107">
    <property type="entry name" value="ADH_zinc_N"/>
    <property type="match status" value="1"/>
</dbReference>
<dbReference type="EC" id="1.3.1.104" evidence="11"/>
<dbReference type="InterPro" id="IPR020843">
    <property type="entry name" value="ER"/>
</dbReference>
<dbReference type="SMART" id="SM00829">
    <property type="entry name" value="PKS_ER"/>
    <property type="match status" value="1"/>
</dbReference>
<keyword evidence="9" id="KW-0496">Mitochondrion</keyword>
<comment type="catalytic activity">
    <reaction evidence="14">
        <text>a 2,3-saturated acyl-[ACP] + NADP(+) = a (2E)-enoyl-[ACP] + NADPH + H(+)</text>
        <dbReference type="Rhea" id="RHEA:22564"/>
        <dbReference type="Rhea" id="RHEA-COMP:9925"/>
        <dbReference type="Rhea" id="RHEA-COMP:9926"/>
        <dbReference type="ChEBI" id="CHEBI:15378"/>
        <dbReference type="ChEBI" id="CHEBI:57783"/>
        <dbReference type="ChEBI" id="CHEBI:58349"/>
        <dbReference type="ChEBI" id="CHEBI:78784"/>
        <dbReference type="ChEBI" id="CHEBI:78785"/>
        <dbReference type="EC" id="1.3.1.104"/>
    </reaction>
</comment>
<evidence type="ECO:0000256" key="2">
    <source>
        <dbReference type="ARBA" id="ARBA00010371"/>
    </source>
</evidence>
<evidence type="ECO:0000256" key="12">
    <source>
        <dbReference type="ARBA" id="ARBA00041058"/>
    </source>
</evidence>
<evidence type="ECO:0000256" key="5">
    <source>
        <dbReference type="ARBA" id="ARBA00022857"/>
    </source>
</evidence>
<evidence type="ECO:0000259" key="15">
    <source>
        <dbReference type="SMART" id="SM00829"/>
    </source>
</evidence>
<dbReference type="Gene3D" id="3.40.50.720">
    <property type="entry name" value="NAD(P)-binding Rossmann-like Domain"/>
    <property type="match status" value="1"/>
</dbReference>